<name>A0AAD8YVJ7_9TELE</name>
<dbReference type="Proteomes" id="UP001239994">
    <property type="component" value="Unassembled WGS sequence"/>
</dbReference>
<dbReference type="InterPro" id="IPR013783">
    <property type="entry name" value="Ig-like_fold"/>
</dbReference>
<dbReference type="InterPro" id="IPR042757">
    <property type="entry name" value="ESAM"/>
</dbReference>
<accession>A0AAD8YVJ7</accession>
<feature type="region of interest" description="Disordered" evidence="1">
    <location>
        <begin position="491"/>
        <end position="620"/>
    </location>
</feature>
<keyword evidence="2" id="KW-0472">Membrane</keyword>
<dbReference type="SUPFAM" id="SSF48726">
    <property type="entry name" value="Immunoglobulin"/>
    <property type="match status" value="2"/>
</dbReference>
<keyword evidence="5" id="KW-1185">Reference proteome</keyword>
<evidence type="ECO:0000256" key="1">
    <source>
        <dbReference type="SAM" id="MobiDB-lite"/>
    </source>
</evidence>
<organism evidence="4 5">
    <name type="scientific">Electrophorus voltai</name>
    <dbReference type="NCBI Taxonomy" id="2609070"/>
    <lineage>
        <taxon>Eukaryota</taxon>
        <taxon>Metazoa</taxon>
        <taxon>Chordata</taxon>
        <taxon>Craniata</taxon>
        <taxon>Vertebrata</taxon>
        <taxon>Euteleostomi</taxon>
        <taxon>Actinopterygii</taxon>
        <taxon>Neopterygii</taxon>
        <taxon>Teleostei</taxon>
        <taxon>Ostariophysi</taxon>
        <taxon>Gymnotiformes</taxon>
        <taxon>Gymnotoidei</taxon>
        <taxon>Gymnotidae</taxon>
        <taxon>Electrophorus</taxon>
    </lineage>
</organism>
<comment type="caution">
    <text evidence="4">The sequence shown here is derived from an EMBL/GenBank/DDBJ whole genome shotgun (WGS) entry which is preliminary data.</text>
</comment>
<gene>
    <name evidence="4" type="ORF">P4O66_017621</name>
</gene>
<evidence type="ECO:0000313" key="4">
    <source>
        <dbReference type="EMBL" id="KAK1786470.1"/>
    </source>
</evidence>
<evidence type="ECO:0000313" key="5">
    <source>
        <dbReference type="Proteomes" id="UP001239994"/>
    </source>
</evidence>
<dbReference type="EMBL" id="JAROKS010000025">
    <property type="protein sequence ID" value="KAK1786470.1"/>
    <property type="molecule type" value="Genomic_DNA"/>
</dbReference>
<dbReference type="Gene3D" id="2.60.40.10">
    <property type="entry name" value="Immunoglobulins"/>
    <property type="match status" value="2"/>
</dbReference>
<dbReference type="InterPro" id="IPR003598">
    <property type="entry name" value="Ig_sub2"/>
</dbReference>
<feature type="compositionally biased region" description="Basic and acidic residues" evidence="1">
    <location>
        <begin position="140"/>
        <end position="150"/>
    </location>
</feature>
<dbReference type="SMART" id="SM00409">
    <property type="entry name" value="IG"/>
    <property type="match status" value="2"/>
</dbReference>
<keyword evidence="2" id="KW-0812">Transmembrane</keyword>
<dbReference type="GO" id="GO:0005912">
    <property type="term" value="C:adherens junction"/>
    <property type="evidence" value="ECO:0007669"/>
    <property type="project" value="TreeGrafter"/>
</dbReference>
<reference evidence="4" key="1">
    <citation type="submission" date="2023-03" db="EMBL/GenBank/DDBJ databases">
        <title>Electrophorus voltai genome.</title>
        <authorList>
            <person name="Bian C."/>
        </authorList>
    </citation>
    <scope>NUCLEOTIDE SEQUENCE</scope>
    <source>
        <strain evidence="4">CB-2022</strain>
        <tissue evidence="4">Muscle</tissue>
    </source>
</reference>
<dbReference type="InterPro" id="IPR013106">
    <property type="entry name" value="Ig_V-set"/>
</dbReference>
<feature type="domain" description="Ig-like" evidence="3">
    <location>
        <begin position="343"/>
        <end position="448"/>
    </location>
</feature>
<dbReference type="SMART" id="SM00408">
    <property type="entry name" value="IGc2"/>
    <property type="match status" value="1"/>
</dbReference>
<dbReference type="PANTHER" id="PTHR44549">
    <property type="entry name" value="ENDOTHELIAL CELL-SELECTIVE ADHESION MOLECULE"/>
    <property type="match status" value="1"/>
</dbReference>
<dbReference type="InterPro" id="IPR036179">
    <property type="entry name" value="Ig-like_dom_sf"/>
</dbReference>
<feature type="region of interest" description="Disordered" evidence="1">
    <location>
        <begin position="128"/>
        <end position="170"/>
    </location>
</feature>
<sequence>MFLQNIYPTAVHTSECEIQQSALSQTRIVGPLFWGAQRGLCQGSLQRCQAGSDGLVVPVCPMEGWDEMGLRFLAKPGAHSTCVSGKGLRHPEGTQECPGDPSTVPLFTCAFETTARFASICSIHGPHGPLRPPPSPALPSDRETCSREPSAHPGEAVLSPPPLSSPGPALPRRLTWDQMIQLSGLDEFRDLQGMTYAVPFCSFSALLCLLKDENHSLYEGTCKWPADSQRVEMPKKDLEVIKGQMVVLEAWYTPTSAIEKNIIIWNFMANDSKQIISYTSGQTGMGSPEFRSRVGFVASMPSANLSIYINSTEETDSGRYLCNVIVPGAPGLSGELRLNVKVPPSTPMCSVTGDPVVTGNVTLSCKSNLGKPLPRYRWTKAAPFSAVFFSPAQTCEVTVTTAHAALLSDEQQGSLRLSNLTLGMSGEYVCRASNTAGSASCNIILEVSTPRNTWLIAGAALGSLVGLAALVLFLTFILRRIHDHEEEEMANDIKEDAQAPKRVSWVRSSTGSDIVSKNGTLCSIASSPPPQDPRNTPHSLSPSPPGACDDSSVLTASSSMVPYPGDPEGSNPLHGLPGYNGSKASTLAHLRLPRPHPQPLSSDSGSGPRPGGARPQAPCLALGPAASTALSRVGAVPVTVPSQNQAGSLV</sequence>
<proteinExistence type="predicted"/>
<dbReference type="AlphaFoldDB" id="A0AAD8YVJ7"/>
<evidence type="ECO:0000259" key="3">
    <source>
        <dbReference type="PROSITE" id="PS50835"/>
    </source>
</evidence>
<feature type="compositionally biased region" description="Polar residues" evidence="1">
    <location>
        <begin position="506"/>
        <end position="526"/>
    </location>
</feature>
<dbReference type="GO" id="GO:0007156">
    <property type="term" value="P:homophilic cell adhesion via plasma membrane adhesion molecules"/>
    <property type="evidence" value="ECO:0007669"/>
    <property type="project" value="TreeGrafter"/>
</dbReference>
<dbReference type="Pfam" id="PF07686">
    <property type="entry name" value="V-set"/>
    <property type="match status" value="1"/>
</dbReference>
<dbReference type="PROSITE" id="PS50835">
    <property type="entry name" value="IG_LIKE"/>
    <property type="match status" value="1"/>
</dbReference>
<protein>
    <recommendedName>
        <fullName evidence="3">Ig-like domain-containing protein</fullName>
    </recommendedName>
</protein>
<feature type="compositionally biased region" description="Pro residues" evidence="1">
    <location>
        <begin position="159"/>
        <end position="169"/>
    </location>
</feature>
<dbReference type="GO" id="GO:0098632">
    <property type="term" value="F:cell-cell adhesion mediator activity"/>
    <property type="evidence" value="ECO:0007669"/>
    <property type="project" value="TreeGrafter"/>
</dbReference>
<evidence type="ECO:0000256" key="2">
    <source>
        <dbReference type="SAM" id="Phobius"/>
    </source>
</evidence>
<feature type="compositionally biased region" description="Low complexity" evidence="1">
    <location>
        <begin position="599"/>
        <end position="618"/>
    </location>
</feature>
<keyword evidence="2" id="KW-1133">Transmembrane helix</keyword>
<dbReference type="InterPro" id="IPR003599">
    <property type="entry name" value="Ig_sub"/>
</dbReference>
<dbReference type="PANTHER" id="PTHR44549:SF1">
    <property type="entry name" value="ENDOTHELIAL CELL-SELECTIVE ADHESION MOLECULE"/>
    <property type="match status" value="1"/>
</dbReference>
<dbReference type="Pfam" id="PF13927">
    <property type="entry name" value="Ig_3"/>
    <property type="match status" value="1"/>
</dbReference>
<dbReference type="InterPro" id="IPR007110">
    <property type="entry name" value="Ig-like_dom"/>
</dbReference>
<feature type="transmembrane region" description="Helical" evidence="2">
    <location>
        <begin position="454"/>
        <end position="478"/>
    </location>
</feature>
<dbReference type="GO" id="GO:0005886">
    <property type="term" value="C:plasma membrane"/>
    <property type="evidence" value="ECO:0007669"/>
    <property type="project" value="TreeGrafter"/>
</dbReference>